<comment type="similarity">
    <text evidence="2">Belongs to the glycosyl hydrolase 33 family.</text>
</comment>
<dbReference type="Gene3D" id="2.120.10.10">
    <property type="match status" value="1"/>
</dbReference>
<comment type="catalytic activity">
    <reaction evidence="1">
        <text>Hydrolysis of alpha-(2-&gt;3)-, alpha-(2-&gt;6)-, alpha-(2-&gt;8)- glycosidic linkages of terminal sialic acid residues in oligosaccharides, glycoproteins, glycolipids, colominic acid and synthetic substrates.</text>
        <dbReference type="EC" id="3.2.1.18"/>
    </reaction>
</comment>
<evidence type="ECO:0000313" key="5">
    <source>
        <dbReference type="EMBL" id="MBL1408854.1"/>
    </source>
</evidence>
<feature type="domain" description="Sialidase" evidence="4">
    <location>
        <begin position="320"/>
        <end position="515"/>
    </location>
</feature>
<dbReference type="InterPro" id="IPR026856">
    <property type="entry name" value="Sialidase_fam"/>
</dbReference>
<dbReference type="PANTHER" id="PTHR10628:SF30">
    <property type="entry name" value="EXO-ALPHA-SIALIDASE"/>
    <property type="match status" value="1"/>
</dbReference>
<sequence>MKRVSPQVMYCCLWLLLLSACYKEQHWGFPGPFEEEVKVPDSLPFPFDPNREAGVWLMKEGLPFHDKILFKGFTDYYAGGDTISWLSQPDGMRLIQHRNPYPVSNADHVGGRENSYRNNYVVSKYFVPVGKGKRFYMYFKATIGTFNGTAAGIVLGSSWENGKEFIFGFDGFSNVAPQFFLDLYEKTFSVNPAAGWPTVNEVITPGMPAEFETVIVDNLFYIKVNGVLCFKMQLPEQQLFFYTPSIRPWRNFMTVHDFYIEAPESHTVDYAFHHKEADYNFIQRPALAAADNGDVLLFAEGRGEYMDAYQRVAQNTRAIGNTDIVLRKSSDGGDTWSKDIVVLAGENSTDSYANPQVVKASNGTLVLQYSKLFYTRSANNYVIDPARQIIYQRSSVDNGATWSPEVDITAQLRSTVVDVQHAAGHGIALRNPARKDRLIMPLNVATNQVRVVYSDDMGATWQVAGAVAGTNLRNPSIVELNDGRLMMLLSHSSVTPRNKMVSYSADGGATWTAAASYANGLATGDFGHTFPAVLLGDDQGKLYCATPLSRATDSRTYGMSPVYANSPTLYRSENQGQSFNSLGALFNKMTYNTYLVPVGHMDAVVLPSGKILIATEGGINTPFEGIVTYKK</sequence>
<dbReference type="InterPro" id="IPR036278">
    <property type="entry name" value="Sialidase_sf"/>
</dbReference>
<gene>
    <name evidence="5" type="ORF">JKG61_08855</name>
</gene>
<evidence type="ECO:0000256" key="1">
    <source>
        <dbReference type="ARBA" id="ARBA00000427"/>
    </source>
</evidence>
<dbReference type="PROSITE" id="PS51257">
    <property type="entry name" value="PROKAR_LIPOPROTEIN"/>
    <property type="match status" value="1"/>
</dbReference>
<evidence type="ECO:0000313" key="6">
    <source>
        <dbReference type="Proteomes" id="UP000625283"/>
    </source>
</evidence>
<proteinExistence type="inferred from homology"/>
<name>A0ABS1R2T3_9SPHI</name>
<evidence type="ECO:0000259" key="4">
    <source>
        <dbReference type="Pfam" id="PF13088"/>
    </source>
</evidence>
<comment type="caution">
    <text evidence="5">The sequence shown here is derived from an EMBL/GenBank/DDBJ whole genome shotgun (WGS) entry which is preliminary data.</text>
</comment>
<dbReference type="RefSeq" id="WP_202102611.1">
    <property type="nucleotide sequence ID" value="NZ_JAERTY010000004.1"/>
</dbReference>
<dbReference type="Pfam" id="PF13088">
    <property type="entry name" value="BNR_2"/>
    <property type="match status" value="1"/>
</dbReference>
<dbReference type="EC" id="3.2.1.18" evidence="3"/>
<dbReference type="PANTHER" id="PTHR10628">
    <property type="entry name" value="SIALIDASE"/>
    <property type="match status" value="1"/>
</dbReference>
<reference evidence="5 6" key="1">
    <citation type="submission" date="2021-01" db="EMBL/GenBank/DDBJ databases">
        <title>C459-1 draft genome sequence.</title>
        <authorList>
            <person name="Zhang X.-F."/>
        </authorList>
    </citation>
    <scope>NUCLEOTIDE SEQUENCE [LARGE SCALE GENOMIC DNA]</scope>
    <source>
        <strain evidence="6">C459-1</strain>
    </source>
</reference>
<dbReference type="CDD" id="cd15482">
    <property type="entry name" value="Sialidase_non-viral"/>
    <property type="match status" value="1"/>
</dbReference>
<accession>A0ABS1R2T3</accession>
<dbReference type="InterPro" id="IPR011040">
    <property type="entry name" value="Sialidase"/>
</dbReference>
<keyword evidence="6" id="KW-1185">Reference proteome</keyword>
<dbReference type="SUPFAM" id="SSF50939">
    <property type="entry name" value="Sialidases"/>
    <property type="match status" value="1"/>
</dbReference>
<dbReference type="Proteomes" id="UP000625283">
    <property type="component" value="Unassembled WGS sequence"/>
</dbReference>
<organism evidence="5 6">
    <name type="scientific">Sphingobacterium faecale</name>
    <dbReference type="NCBI Taxonomy" id="2803775"/>
    <lineage>
        <taxon>Bacteria</taxon>
        <taxon>Pseudomonadati</taxon>
        <taxon>Bacteroidota</taxon>
        <taxon>Sphingobacteriia</taxon>
        <taxon>Sphingobacteriales</taxon>
        <taxon>Sphingobacteriaceae</taxon>
        <taxon>Sphingobacterium</taxon>
    </lineage>
</organism>
<dbReference type="EMBL" id="JAERTY010000004">
    <property type="protein sequence ID" value="MBL1408854.1"/>
    <property type="molecule type" value="Genomic_DNA"/>
</dbReference>
<protein>
    <recommendedName>
        <fullName evidence="3">exo-alpha-sialidase</fullName>
        <ecNumber evidence="3">3.2.1.18</ecNumber>
    </recommendedName>
</protein>
<evidence type="ECO:0000256" key="2">
    <source>
        <dbReference type="ARBA" id="ARBA00009348"/>
    </source>
</evidence>
<evidence type="ECO:0000256" key="3">
    <source>
        <dbReference type="ARBA" id="ARBA00012733"/>
    </source>
</evidence>